<dbReference type="AlphaFoldDB" id="A0A0U1NU44"/>
<sequence length="117" mass="13632">MDEAVQTFINELKGREDLLQLVTNTEFQLSFFCGNQIFRMAFQNGDVFLLYEEDELLMNNKISGKQKELEELLEGKETLRSLMRKKQLMVSAPFRTILLLESIFYLTKASGSLREII</sequence>
<evidence type="ECO:0000313" key="1">
    <source>
        <dbReference type="EMBL" id="CRK81579.1"/>
    </source>
</evidence>
<accession>A0A0U1NU44</accession>
<dbReference type="EMBL" id="CVRB01000001">
    <property type="protein sequence ID" value="CRK81579.1"/>
    <property type="molecule type" value="Genomic_DNA"/>
</dbReference>
<name>A0A0U1NU44_9BACI</name>
<evidence type="ECO:0008006" key="3">
    <source>
        <dbReference type="Google" id="ProtNLM"/>
    </source>
</evidence>
<proteinExistence type="predicted"/>
<evidence type="ECO:0000313" key="2">
    <source>
        <dbReference type="Proteomes" id="UP000199087"/>
    </source>
</evidence>
<gene>
    <name evidence="1" type="ORF">BN000_01486</name>
</gene>
<protein>
    <recommendedName>
        <fullName evidence="3">SCP2 domain-containing protein</fullName>
    </recommendedName>
</protein>
<keyword evidence="2" id="KW-1185">Reference proteome</keyword>
<dbReference type="Proteomes" id="UP000199087">
    <property type="component" value="Unassembled WGS sequence"/>
</dbReference>
<reference evidence="2" key="1">
    <citation type="submission" date="2015-05" db="EMBL/GenBank/DDBJ databases">
        <authorList>
            <person name="Urmite Genomes"/>
        </authorList>
    </citation>
    <scope>NUCLEOTIDE SEQUENCE [LARGE SCALE GENOMIC DNA]</scope>
    <source>
        <strain evidence="2">LF1</strain>
    </source>
</reference>
<dbReference type="STRING" id="1499688.BN000_01486"/>
<dbReference type="OrthoDB" id="2878395at2"/>
<organism evidence="1 2">
    <name type="scientific">Neobacillus massiliamazoniensis</name>
    <dbReference type="NCBI Taxonomy" id="1499688"/>
    <lineage>
        <taxon>Bacteria</taxon>
        <taxon>Bacillati</taxon>
        <taxon>Bacillota</taxon>
        <taxon>Bacilli</taxon>
        <taxon>Bacillales</taxon>
        <taxon>Bacillaceae</taxon>
        <taxon>Neobacillus</taxon>
    </lineage>
</organism>